<dbReference type="EMBL" id="MU004232">
    <property type="protein sequence ID" value="KAF2671763.1"/>
    <property type="molecule type" value="Genomic_DNA"/>
</dbReference>
<dbReference type="AlphaFoldDB" id="A0A6A6UJV5"/>
<name>A0A6A6UJV5_9PEZI</name>
<reference evidence="2" key="1">
    <citation type="journal article" date="2020" name="Stud. Mycol.">
        <title>101 Dothideomycetes genomes: a test case for predicting lifestyles and emergence of pathogens.</title>
        <authorList>
            <person name="Haridas S."/>
            <person name="Albert R."/>
            <person name="Binder M."/>
            <person name="Bloem J."/>
            <person name="Labutti K."/>
            <person name="Salamov A."/>
            <person name="Andreopoulos B."/>
            <person name="Baker S."/>
            <person name="Barry K."/>
            <person name="Bills G."/>
            <person name="Bluhm B."/>
            <person name="Cannon C."/>
            <person name="Castanera R."/>
            <person name="Culley D."/>
            <person name="Daum C."/>
            <person name="Ezra D."/>
            <person name="Gonzalez J."/>
            <person name="Henrissat B."/>
            <person name="Kuo A."/>
            <person name="Liang C."/>
            <person name="Lipzen A."/>
            <person name="Lutzoni F."/>
            <person name="Magnuson J."/>
            <person name="Mondo S."/>
            <person name="Nolan M."/>
            <person name="Ohm R."/>
            <person name="Pangilinan J."/>
            <person name="Park H.-J."/>
            <person name="Ramirez L."/>
            <person name="Alfaro M."/>
            <person name="Sun H."/>
            <person name="Tritt A."/>
            <person name="Yoshinaga Y."/>
            <person name="Zwiers L.-H."/>
            <person name="Turgeon B."/>
            <person name="Goodwin S."/>
            <person name="Spatafora J."/>
            <person name="Crous P."/>
            <person name="Grigoriev I."/>
        </authorList>
    </citation>
    <scope>NUCLEOTIDE SEQUENCE</scope>
    <source>
        <strain evidence="2">CBS 115976</strain>
    </source>
</reference>
<feature type="compositionally biased region" description="Basic residues" evidence="1">
    <location>
        <begin position="285"/>
        <end position="295"/>
    </location>
</feature>
<accession>A0A6A6UJV5</accession>
<evidence type="ECO:0000256" key="1">
    <source>
        <dbReference type="SAM" id="MobiDB-lite"/>
    </source>
</evidence>
<organism evidence="2 3">
    <name type="scientific">Microthyrium microscopicum</name>
    <dbReference type="NCBI Taxonomy" id="703497"/>
    <lineage>
        <taxon>Eukaryota</taxon>
        <taxon>Fungi</taxon>
        <taxon>Dikarya</taxon>
        <taxon>Ascomycota</taxon>
        <taxon>Pezizomycotina</taxon>
        <taxon>Dothideomycetes</taxon>
        <taxon>Dothideomycetes incertae sedis</taxon>
        <taxon>Microthyriales</taxon>
        <taxon>Microthyriaceae</taxon>
        <taxon>Microthyrium</taxon>
    </lineage>
</organism>
<feature type="region of interest" description="Disordered" evidence="1">
    <location>
        <begin position="246"/>
        <end position="295"/>
    </location>
</feature>
<feature type="compositionally biased region" description="Basic and acidic residues" evidence="1">
    <location>
        <begin position="249"/>
        <end position="273"/>
    </location>
</feature>
<gene>
    <name evidence="2" type="ORF">BT63DRAFT_437710</name>
</gene>
<feature type="region of interest" description="Disordered" evidence="1">
    <location>
        <begin position="1"/>
        <end position="25"/>
    </location>
</feature>
<evidence type="ECO:0000313" key="3">
    <source>
        <dbReference type="Proteomes" id="UP000799302"/>
    </source>
</evidence>
<evidence type="ECO:0000313" key="2">
    <source>
        <dbReference type="EMBL" id="KAF2671763.1"/>
    </source>
</evidence>
<dbReference type="Proteomes" id="UP000799302">
    <property type="component" value="Unassembled WGS sequence"/>
</dbReference>
<sequence length="295" mass="34048">MVSSNSSPPDIQPLNGQNDPSGVLETTIQLPPRFHGIGTHANRQLWLNSAPITLVQLQENDDGTPKEEKVLMPRFPKAIFEAIAPSLVSMDASGTKQIIKAWQGHSTSLTIIAQWLLRILRAPEWAGARRLGTLPIVLTSFRLMLGWWRTFKVLGHRAWANQIEPYMARYLRANVLPVEDMREYFWYSNARETLTEVLLETTAEYLVDPQTSPDSIAKIRNFFNEDRPEHRLRLARLEADTGDAAAYSRLRDMEKEREQRQKERKQREKERENPNNLWNIALAQAKKRNGNRRND</sequence>
<keyword evidence="3" id="KW-1185">Reference proteome</keyword>
<proteinExistence type="predicted"/>
<protein>
    <submittedName>
        <fullName evidence="2">Uncharacterized protein</fullName>
    </submittedName>
</protein>